<evidence type="ECO:0000256" key="2">
    <source>
        <dbReference type="ARBA" id="ARBA00022801"/>
    </source>
</evidence>
<dbReference type="PANTHER" id="PTHR23422:SF9">
    <property type="entry name" value="ZN-DEPENDENT HYDROLASE"/>
    <property type="match status" value="1"/>
</dbReference>
<sequence length="577" mass="63629">MKTAIFAASALALAVLAGCSSDEKNTTESAVMSDTAVSAPSANAEAAQPATGPQAGGIAKGVDPARFNIYAPVALNADLSSLSDNQRQLIGKLIDASKIMDQLFWLQSYGPAQELLSGIDDSAARKFADINYGPWDRLNDNKPFIQGYGDKPLGAEFYPEDMTKQEFEAWKQPGKEGLYSLVRRDSNGKLILVPYHQAYKAELEKASALLLEAAELAEDAEFGAYLKLRADALMNDQYRNSDMAWMDMKNNRIDVVIGPIENYEDQLFAYRTAYEAYVLLKDMAWSEKLAKFAAFLPELQRDLPVDDKYKTETPGTDSDLNAYDVLYYAGHSNAGSKTIAINLPNDEEVQLQKGTRRLQLKNAMRAKFDQILVPISGVLIAEDQRKHITFDAFFANTMFHEVAHGLGIKKTVTDGSNVRQALKETSSALEEGKADILGLYMITKLHEKGELEEGELMDNYVTFLAGIFRSVRFGAASAHGKANMMRFNFFKNENAFTRDDATGQYSVDFEKMQAAMTKLSNVILTVQGNGDYAKAKDLLDNMGVISSELQGDLDRLAEADIPVDVTFIQGKEVLGIN</sequence>
<dbReference type="InterPro" id="IPR039461">
    <property type="entry name" value="Peptidase_M49"/>
</dbReference>
<feature type="signal peptide" evidence="3">
    <location>
        <begin position="1"/>
        <end position="17"/>
    </location>
</feature>
<protein>
    <submittedName>
        <fullName evidence="4">Zn-dependent hydrolase</fullName>
    </submittedName>
</protein>
<reference evidence="4 5" key="1">
    <citation type="submission" date="2023-02" db="EMBL/GenBank/DDBJ databases">
        <title>Description and genomic characterization of Microbulbifer bruguierae sp. nov., isolated from the sediment of mangrove plant Bruguiera sexangula.</title>
        <authorList>
            <person name="Long M."/>
        </authorList>
    </citation>
    <scope>NUCLEOTIDE SEQUENCE [LARGE SCALE GENOMIC DNA]</scope>
    <source>
        <strain evidence="4 5">H12</strain>
    </source>
</reference>
<evidence type="ECO:0000313" key="4">
    <source>
        <dbReference type="EMBL" id="WGL17734.1"/>
    </source>
</evidence>
<name>A0ABY8NH50_9GAMM</name>
<organism evidence="4 5">
    <name type="scientific">Microbulbifer bruguierae</name>
    <dbReference type="NCBI Taxonomy" id="3029061"/>
    <lineage>
        <taxon>Bacteria</taxon>
        <taxon>Pseudomonadati</taxon>
        <taxon>Pseudomonadota</taxon>
        <taxon>Gammaproteobacteria</taxon>
        <taxon>Cellvibrionales</taxon>
        <taxon>Microbulbiferaceae</taxon>
        <taxon>Microbulbifer</taxon>
    </lineage>
</organism>
<dbReference type="RefSeq" id="WP_280321635.1">
    <property type="nucleotide sequence ID" value="NZ_CP118605.1"/>
</dbReference>
<keyword evidence="2 4" id="KW-0378">Hydrolase</keyword>
<keyword evidence="1" id="KW-0479">Metal-binding</keyword>
<feature type="chain" id="PRO_5047234749" evidence="3">
    <location>
        <begin position="18"/>
        <end position="577"/>
    </location>
</feature>
<gene>
    <name evidence="4" type="ORF">PVT68_05415</name>
</gene>
<dbReference type="GO" id="GO:0016787">
    <property type="term" value="F:hydrolase activity"/>
    <property type="evidence" value="ECO:0007669"/>
    <property type="project" value="UniProtKB-KW"/>
</dbReference>
<dbReference type="PANTHER" id="PTHR23422">
    <property type="entry name" value="DIPEPTIDYL PEPTIDASE III-RELATED"/>
    <property type="match status" value="1"/>
</dbReference>
<dbReference type="EMBL" id="CP118605">
    <property type="protein sequence ID" value="WGL17734.1"/>
    <property type="molecule type" value="Genomic_DNA"/>
</dbReference>
<accession>A0ABY8NH50</accession>
<dbReference type="Pfam" id="PF03571">
    <property type="entry name" value="Peptidase_M49"/>
    <property type="match status" value="1"/>
</dbReference>
<dbReference type="Gene3D" id="3.30.540.30">
    <property type="match status" value="1"/>
</dbReference>
<dbReference type="Proteomes" id="UP001236500">
    <property type="component" value="Chromosome"/>
</dbReference>
<keyword evidence="3" id="KW-0732">Signal</keyword>
<keyword evidence="5" id="KW-1185">Reference proteome</keyword>
<proteinExistence type="predicted"/>
<dbReference type="PROSITE" id="PS51257">
    <property type="entry name" value="PROKAR_LIPOPROTEIN"/>
    <property type="match status" value="1"/>
</dbReference>
<evidence type="ECO:0000256" key="3">
    <source>
        <dbReference type="SAM" id="SignalP"/>
    </source>
</evidence>
<evidence type="ECO:0000313" key="5">
    <source>
        <dbReference type="Proteomes" id="UP001236500"/>
    </source>
</evidence>
<evidence type="ECO:0000256" key="1">
    <source>
        <dbReference type="ARBA" id="ARBA00022723"/>
    </source>
</evidence>